<protein>
    <submittedName>
        <fullName evidence="1">Uncharacterized protein</fullName>
    </submittedName>
</protein>
<accession>A0A8X6G497</accession>
<gene>
    <name evidence="1" type="ORF">TNCT_467391</name>
</gene>
<evidence type="ECO:0000313" key="1">
    <source>
        <dbReference type="EMBL" id="GFQ95262.1"/>
    </source>
</evidence>
<keyword evidence="2" id="KW-1185">Reference proteome</keyword>
<reference evidence="1" key="1">
    <citation type="submission" date="2020-07" db="EMBL/GenBank/DDBJ databases">
        <title>Multicomponent nature underlies the extraordinary mechanical properties of spider dragline silk.</title>
        <authorList>
            <person name="Kono N."/>
            <person name="Nakamura H."/>
            <person name="Mori M."/>
            <person name="Yoshida Y."/>
            <person name="Ohtoshi R."/>
            <person name="Malay A.D."/>
            <person name="Moran D.A.P."/>
            <person name="Tomita M."/>
            <person name="Numata K."/>
            <person name="Arakawa K."/>
        </authorList>
    </citation>
    <scope>NUCLEOTIDE SEQUENCE</scope>
</reference>
<dbReference type="Proteomes" id="UP000887116">
    <property type="component" value="Unassembled WGS sequence"/>
</dbReference>
<evidence type="ECO:0000313" key="2">
    <source>
        <dbReference type="Proteomes" id="UP000887116"/>
    </source>
</evidence>
<organism evidence="1 2">
    <name type="scientific">Trichonephila clavata</name>
    <name type="common">Joro spider</name>
    <name type="synonym">Nephila clavata</name>
    <dbReference type="NCBI Taxonomy" id="2740835"/>
    <lineage>
        <taxon>Eukaryota</taxon>
        <taxon>Metazoa</taxon>
        <taxon>Ecdysozoa</taxon>
        <taxon>Arthropoda</taxon>
        <taxon>Chelicerata</taxon>
        <taxon>Arachnida</taxon>
        <taxon>Araneae</taxon>
        <taxon>Araneomorphae</taxon>
        <taxon>Entelegynae</taxon>
        <taxon>Araneoidea</taxon>
        <taxon>Nephilidae</taxon>
        <taxon>Trichonephila</taxon>
    </lineage>
</organism>
<comment type="caution">
    <text evidence="1">The sequence shown here is derived from an EMBL/GenBank/DDBJ whole genome shotgun (WGS) entry which is preliminary data.</text>
</comment>
<proteinExistence type="predicted"/>
<name>A0A8X6G497_TRICU</name>
<sequence>MFQVALYVIFTERKTRVLINYRCSRYFEFRISETGELSFSLSVNISDFKTKQNPESVSRDSKMINEMDKRRLGKLIWDSNELMPVEKSQLSIKDDMSLVTAIDANSKWNRFSTIFHSFELKSNGSQ</sequence>
<dbReference type="AlphaFoldDB" id="A0A8X6G497"/>
<dbReference type="EMBL" id="BMAO01004532">
    <property type="protein sequence ID" value="GFQ95262.1"/>
    <property type="molecule type" value="Genomic_DNA"/>
</dbReference>